<gene>
    <name evidence="2" type="ORF">PFY00_17875</name>
</gene>
<comment type="caution">
    <text evidence="2">The sequence shown here is derived from an EMBL/GenBank/DDBJ whole genome shotgun (WGS) entry which is preliminary data.</text>
</comment>
<proteinExistence type="predicted"/>
<dbReference type="EMBL" id="JAQIOY010000010">
    <property type="protein sequence ID" value="MDA7426608.1"/>
    <property type="molecule type" value="Genomic_DNA"/>
</dbReference>
<keyword evidence="3" id="KW-1185">Reference proteome</keyword>
<feature type="chain" id="PRO_5045053600" evidence="1">
    <location>
        <begin position="20"/>
        <end position="105"/>
    </location>
</feature>
<reference evidence="2 3" key="1">
    <citation type="submission" date="2023-01" db="EMBL/GenBank/DDBJ databases">
        <title>Thalassococcus onchidii sp. nov., isolated from a marine invertebrate from the South China Sea.</title>
        <authorList>
            <person name="Xu S."/>
            <person name="Liu Z."/>
            <person name="Xu Y."/>
        </authorList>
    </citation>
    <scope>NUCLEOTIDE SEQUENCE [LARGE SCALE GENOMIC DNA]</scope>
    <source>
        <strain evidence="2 3">KCTC 32084</strain>
    </source>
</reference>
<feature type="signal peptide" evidence="1">
    <location>
        <begin position="1"/>
        <end position="19"/>
    </location>
</feature>
<dbReference type="RefSeq" id="WP_271433964.1">
    <property type="nucleotide sequence ID" value="NZ_JAQIOY010000010.1"/>
</dbReference>
<sequence>MRHVFLFVATLSAVSPAYAEIVESSAFRGEVQRKALAPMKDGTAMTQAFVAVSTKTGTAPTGAQQVAAGHFAAAAGCRGGTALSTIVAKTQSFAIQFEVLCMGGQ</sequence>
<organism evidence="2 3">
    <name type="scientific">Thalassococcus lentus</name>
    <dbReference type="NCBI Taxonomy" id="1210524"/>
    <lineage>
        <taxon>Bacteria</taxon>
        <taxon>Pseudomonadati</taxon>
        <taxon>Pseudomonadota</taxon>
        <taxon>Alphaproteobacteria</taxon>
        <taxon>Rhodobacterales</taxon>
        <taxon>Roseobacteraceae</taxon>
        <taxon>Thalassococcus</taxon>
    </lineage>
</organism>
<name>A0ABT4XXB6_9RHOB</name>
<accession>A0ABT4XXB6</accession>
<evidence type="ECO:0000256" key="1">
    <source>
        <dbReference type="SAM" id="SignalP"/>
    </source>
</evidence>
<keyword evidence="1" id="KW-0732">Signal</keyword>
<evidence type="ECO:0000313" key="2">
    <source>
        <dbReference type="EMBL" id="MDA7426608.1"/>
    </source>
</evidence>
<evidence type="ECO:0000313" key="3">
    <source>
        <dbReference type="Proteomes" id="UP001210720"/>
    </source>
</evidence>
<protein>
    <submittedName>
        <fullName evidence="2">Uncharacterized protein</fullName>
    </submittedName>
</protein>
<dbReference type="Proteomes" id="UP001210720">
    <property type="component" value="Unassembled WGS sequence"/>
</dbReference>